<sequence length="811" mass="93952">MKNSFPLFFLLFASYIFGQQTFLIKDKASDQALEQVKIYNQNRELLSISNEDGVFMLNDKQELIYVEHPGFPSQSFQLPVEQNIIYLDSDLVNLRDIQVVANDDKSLKLIKKVIENQKRNNPKSLENFKYKSYTKLWADGQGDSIAYIPNPKTSQDSAQNQAKKLLENSMLFLSERAISHYYDKKMGSKNKVEAARISGLNTPLYELIALQPISTEFNEDEFNFFFRKFTNPLSLAGLKAYNYIITDSIQQEGRNLVEVSFNTKKKEKKSLQGYALIDLESFALSKFYAENKTKAGSYTYIEMIYEPYKNVWIPSRQVFKIDADNLSYYVKKDSINEKGEKVEYNLNKTARSWLNSHTTFSDFEAPVELDSKVFKGYESEVNKKAFTEFNEKIDSFRESTLNERELNTYVKIDSIGKAQNVDRNIQLLRVITQQAWLNFGNFDVYLLDLLQFNDYEDYRIGLNLRTSHKFSQKFGLNARTFYGTTDKVVKYGLGAWLKVNPNNDAEVYVDYSDDIASAARFSHPNLNLLNTLNERTEKSSDYLFIDKINAQVGYRQDFFRNLKLDLSLNMAKERSLFEYSYKDNSEDKTYKSNTLRAAFRFAPREESIQTPMGKFTIKGGLPTYYLKVEKGLNLLDGETDFTRLEFSTNQKLDIFKTSTLVNLRMGKVFGEVPIWHYFGGLGRGRDKEQFWQRARMGGSQIFETMAQGEFISDQYVFGSIKQRVLNLKLVKDKNIPIHMLYKAGYGSLDKKENHTGLIYNEMDQVYQEVGLEINNLVMKVFGLGLYYRLGAYNTGEFKNDFSVKAVFNFGI</sequence>
<evidence type="ECO:0000313" key="2">
    <source>
        <dbReference type="Proteomes" id="UP001152599"/>
    </source>
</evidence>
<name>A0A9X4MXY3_9FLAO</name>
<proteinExistence type="predicted"/>
<dbReference type="RefSeq" id="WP_304420547.1">
    <property type="nucleotide sequence ID" value="NZ_JANCMU010000003.1"/>
</dbReference>
<dbReference type="Pfam" id="PF18939">
    <property type="entry name" value="DUF5686"/>
    <property type="match status" value="1"/>
</dbReference>
<reference evidence="1" key="1">
    <citation type="submission" date="2022-07" db="EMBL/GenBank/DDBJ databases">
        <title>Description and genome-wide analysis of Profundicola chukchiensis gen. nov., sp. nov., marine bacteria isolated from bottom sediments of the Chukchi Sea.</title>
        <authorList>
            <person name="Romanenko L."/>
            <person name="Otstavnykh N."/>
            <person name="Kurilenko V."/>
            <person name="Eremeev V."/>
            <person name="Velansky P."/>
            <person name="Mikhailov V."/>
            <person name="Isaeva M."/>
        </authorList>
    </citation>
    <scope>NUCLEOTIDE SEQUENCE</scope>
    <source>
        <strain evidence="1">KMM 9713</strain>
    </source>
</reference>
<comment type="caution">
    <text evidence="1">The sequence shown here is derived from an EMBL/GenBank/DDBJ whole genome shotgun (WGS) entry which is preliminary data.</text>
</comment>
<gene>
    <name evidence="1" type="ORF">NMK71_06405</name>
</gene>
<accession>A0A9X4MXY3</accession>
<dbReference type="InterPro" id="IPR043741">
    <property type="entry name" value="DUF5686"/>
</dbReference>
<dbReference type="AlphaFoldDB" id="A0A9X4MXY3"/>
<protein>
    <submittedName>
        <fullName evidence="1">DUF5686 family protein</fullName>
    </submittedName>
</protein>
<evidence type="ECO:0000313" key="1">
    <source>
        <dbReference type="EMBL" id="MDG4946039.1"/>
    </source>
</evidence>
<keyword evidence="2" id="KW-1185">Reference proteome</keyword>
<organism evidence="1 2">
    <name type="scientific">Profundicola chukchiensis</name>
    <dbReference type="NCBI Taxonomy" id="2961959"/>
    <lineage>
        <taxon>Bacteria</taxon>
        <taxon>Pseudomonadati</taxon>
        <taxon>Bacteroidota</taxon>
        <taxon>Flavobacteriia</taxon>
        <taxon>Flavobacteriales</taxon>
        <taxon>Weeksellaceae</taxon>
        <taxon>Profundicola</taxon>
    </lineage>
</organism>
<dbReference type="EMBL" id="JANCMU010000003">
    <property type="protein sequence ID" value="MDG4946039.1"/>
    <property type="molecule type" value="Genomic_DNA"/>
</dbReference>
<dbReference type="Proteomes" id="UP001152599">
    <property type="component" value="Unassembled WGS sequence"/>
</dbReference>